<proteinExistence type="predicted"/>
<name>A0A8J6CWA3_9ROSI</name>
<dbReference type="Proteomes" id="UP000701853">
    <property type="component" value="Chromosome 7"/>
</dbReference>
<sequence length="185" mass="20457">MILVYELLRKQVRESITHEEGLAPSLRPKLGGSNAQLTLKDPARGSQLGTDRVIGFESSDSVVSKPLRLAQNDPTQMVLCPTTVLLLYSGEPHQMKAWFALFGDILEGFDVLKPRNPRLCFNYYKARKDSRVSITAVLARVWLLEGTKRKARGGTEARGCCGARNGDDLGFLKPVKEIGLLGLFL</sequence>
<reference evidence="1 2" key="1">
    <citation type="journal article" date="2021" name="bioRxiv">
        <title>The Gossypium anomalum genome as a resource for cotton improvement and evolutionary analysis of hybrid incompatibility.</title>
        <authorList>
            <person name="Grover C.E."/>
            <person name="Yuan D."/>
            <person name="Arick M.A."/>
            <person name="Miller E.R."/>
            <person name="Hu G."/>
            <person name="Peterson D.G."/>
            <person name="Wendel J.F."/>
            <person name="Udall J.A."/>
        </authorList>
    </citation>
    <scope>NUCLEOTIDE SEQUENCE [LARGE SCALE GENOMIC DNA]</scope>
    <source>
        <strain evidence="1">JFW-Udall</strain>
        <tissue evidence="1">Leaf</tissue>
    </source>
</reference>
<organism evidence="1 2">
    <name type="scientific">Gossypium anomalum</name>
    <dbReference type="NCBI Taxonomy" id="47600"/>
    <lineage>
        <taxon>Eukaryota</taxon>
        <taxon>Viridiplantae</taxon>
        <taxon>Streptophyta</taxon>
        <taxon>Embryophyta</taxon>
        <taxon>Tracheophyta</taxon>
        <taxon>Spermatophyta</taxon>
        <taxon>Magnoliopsida</taxon>
        <taxon>eudicotyledons</taxon>
        <taxon>Gunneridae</taxon>
        <taxon>Pentapetalae</taxon>
        <taxon>rosids</taxon>
        <taxon>malvids</taxon>
        <taxon>Malvales</taxon>
        <taxon>Malvaceae</taxon>
        <taxon>Malvoideae</taxon>
        <taxon>Gossypium</taxon>
    </lineage>
</organism>
<comment type="caution">
    <text evidence="1">The sequence shown here is derived from an EMBL/GenBank/DDBJ whole genome shotgun (WGS) entry which is preliminary data.</text>
</comment>
<protein>
    <submittedName>
        <fullName evidence="1">Uncharacterized protein</fullName>
    </submittedName>
</protein>
<evidence type="ECO:0000313" key="2">
    <source>
        <dbReference type="Proteomes" id="UP000701853"/>
    </source>
</evidence>
<dbReference type="OrthoDB" id="10575515at2759"/>
<accession>A0A8J6CWA3</accession>
<dbReference type="AlphaFoldDB" id="A0A8J6CWA3"/>
<gene>
    <name evidence="1" type="ORF">CXB51_017942</name>
</gene>
<keyword evidence="2" id="KW-1185">Reference proteome</keyword>
<evidence type="ECO:0000313" key="1">
    <source>
        <dbReference type="EMBL" id="KAG8489787.1"/>
    </source>
</evidence>
<dbReference type="EMBL" id="JAHUZN010000007">
    <property type="protein sequence ID" value="KAG8489787.1"/>
    <property type="molecule type" value="Genomic_DNA"/>
</dbReference>